<dbReference type="STRING" id="1328314.Achr_860"/>
<gene>
    <name evidence="4" type="ORF">Achr_860</name>
</gene>
<evidence type="ECO:0000256" key="2">
    <source>
        <dbReference type="SAM" id="Phobius"/>
    </source>
</evidence>
<dbReference type="Proteomes" id="UP000068210">
    <property type="component" value="Chromosome"/>
</dbReference>
<evidence type="ECO:0000313" key="4">
    <source>
        <dbReference type="EMBL" id="AJE19600.1"/>
    </source>
</evidence>
<dbReference type="AlphaFoldDB" id="A0A0C4WKP3"/>
<dbReference type="EMBL" id="CP010415">
    <property type="protein sequence ID" value="AJE19600.1"/>
    <property type="molecule type" value="Genomic_DNA"/>
</dbReference>
<evidence type="ECO:0000256" key="1">
    <source>
        <dbReference type="SAM" id="MobiDB-lite"/>
    </source>
</evidence>
<keyword evidence="2" id="KW-0812">Transmembrane</keyword>
<feature type="compositionally biased region" description="Low complexity" evidence="1">
    <location>
        <begin position="71"/>
        <end position="91"/>
    </location>
</feature>
<dbReference type="InterPro" id="IPR032710">
    <property type="entry name" value="NTF2-like_dom_sf"/>
</dbReference>
<keyword evidence="2" id="KW-1133">Transmembrane helix</keyword>
<feature type="transmembrane region" description="Helical" evidence="2">
    <location>
        <begin position="121"/>
        <end position="141"/>
    </location>
</feature>
<dbReference type="HOGENOM" id="CLU_052470_2_0_6"/>
<dbReference type="InterPro" id="IPR007379">
    <property type="entry name" value="Tim44-like_dom"/>
</dbReference>
<feature type="compositionally biased region" description="Polar residues" evidence="1">
    <location>
        <begin position="55"/>
        <end position="70"/>
    </location>
</feature>
<dbReference type="KEGG" id="acx:Achr_860"/>
<feature type="region of interest" description="Disordered" evidence="1">
    <location>
        <begin position="50"/>
        <end position="91"/>
    </location>
</feature>
<protein>
    <submittedName>
        <fullName evidence="4">Import inner membrane translocase subunit Tim44</fullName>
    </submittedName>
</protein>
<evidence type="ECO:0000313" key="5">
    <source>
        <dbReference type="Proteomes" id="UP000068210"/>
    </source>
</evidence>
<dbReference type="PANTHER" id="PTHR41542">
    <property type="entry name" value="BLL5807 PROTEIN"/>
    <property type="match status" value="1"/>
</dbReference>
<keyword evidence="5" id="KW-1185">Reference proteome</keyword>
<dbReference type="SUPFAM" id="SSF54427">
    <property type="entry name" value="NTF2-like"/>
    <property type="match status" value="1"/>
</dbReference>
<feature type="domain" description="Tim44-like" evidence="3">
    <location>
        <begin position="174"/>
        <end position="305"/>
    </location>
</feature>
<dbReference type="PANTHER" id="PTHR41542:SF1">
    <property type="entry name" value="BLL5807 PROTEIN"/>
    <property type="match status" value="1"/>
</dbReference>
<keyword evidence="2" id="KW-0472">Membrane</keyword>
<reference evidence="4 5" key="1">
    <citation type="journal article" date="2015" name="PLoS ONE">
        <title>Azotobacter Genomes: The Genome of Azotobacter chroococcum NCIMB 8003 (ATCC 4412).</title>
        <authorList>
            <person name="Robson R.L."/>
            <person name="Jones R."/>
            <person name="Robson R.M."/>
            <person name="Schwartz A."/>
            <person name="Richardson T.H."/>
        </authorList>
    </citation>
    <scope>NUCLEOTIDE SEQUENCE [LARGE SCALE GENOMIC DNA]</scope>
    <source>
        <strain evidence="4 5">NCIMB 8003</strain>
    </source>
</reference>
<dbReference type="Pfam" id="PF04280">
    <property type="entry name" value="Tim44"/>
    <property type="match status" value="1"/>
</dbReference>
<organism evidence="4 5">
    <name type="scientific">Azotobacter chroococcum NCIMB 8003</name>
    <dbReference type="NCBI Taxonomy" id="1328314"/>
    <lineage>
        <taxon>Bacteria</taxon>
        <taxon>Pseudomonadati</taxon>
        <taxon>Pseudomonadota</taxon>
        <taxon>Gammaproteobacteria</taxon>
        <taxon>Pseudomonadales</taxon>
        <taxon>Pseudomonadaceae</taxon>
        <taxon>Azotobacter</taxon>
    </lineage>
</organism>
<feature type="transmembrane region" description="Helical" evidence="2">
    <location>
        <begin position="96"/>
        <end position="115"/>
    </location>
</feature>
<evidence type="ECO:0000259" key="3">
    <source>
        <dbReference type="SMART" id="SM00978"/>
    </source>
</evidence>
<name>A0A0C4WKP3_9GAMM</name>
<sequence>MTALGTAGQDEMRDINYNYGNPHMRRFLSLCMACCVAMTLSLDANAKRFGGGKSSGSEPTHQTRQVQPQQPAGSTATAPNAAAPTPARPASGASRWLGPLAGIAAGGLLASMFMGDGFDGIQLLDILILALIAFLVYRLIAARRRKLHPAMAGHAPMQREMPAQPRAVASAAPAAAQRRAPIQAPAWFNEQRFLEAARQHFMALQQHWDANEMDKIAEFVTPQMLDFIRKERAELGDGFQSTYVENLQVQLDGLDDLADKTVATLTFSGVSKNSRFEQGETFSESWRMERRQGENQPWLIAGIRQNG</sequence>
<accession>A0A0C4WKP3</accession>
<dbReference type="SMART" id="SM00978">
    <property type="entry name" value="Tim44"/>
    <property type="match status" value="1"/>
</dbReference>
<proteinExistence type="predicted"/>